<keyword evidence="1" id="KW-1133">Transmembrane helix</keyword>
<protein>
    <submittedName>
        <fullName evidence="2">Uncharacterized protein</fullName>
    </submittedName>
</protein>
<dbReference type="AlphaFoldDB" id="A0A418Y9B4"/>
<gene>
    <name evidence="2" type="ORF">D1Z90_20090</name>
</gene>
<reference evidence="2 3" key="2">
    <citation type="submission" date="2019-01" db="EMBL/GenBank/DDBJ databases">
        <title>Motilimonas pumilus sp. nov., isolated from the gut of sea cucumber (Apostichopus japonicus).</title>
        <authorList>
            <person name="Wang F.-Q."/>
            <person name="Ren L.-H."/>
            <person name="Lin Y.-W."/>
            <person name="Sun G.-H."/>
            <person name="Du Z.-J."/>
            <person name="Zhao J.-X."/>
            <person name="Liu X.-J."/>
            <person name="Liu L.-J."/>
        </authorList>
    </citation>
    <scope>NUCLEOTIDE SEQUENCE [LARGE SCALE GENOMIC DNA]</scope>
    <source>
        <strain evidence="2 3">PLHSC7-2</strain>
    </source>
</reference>
<organism evidence="2 3">
    <name type="scientific">Motilimonas pumila</name>
    <dbReference type="NCBI Taxonomy" id="2303987"/>
    <lineage>
        <taxon>Bacteria</taxon>
        <taxon>Pseudomonadati</taxon>
        <taxon>Pseudomonadota</taxon>
        <taxon>Gammaproteobacteria</taxon>
        <taxon>Alteromonadales</taxon>
        <taxon>Alteromonadales genera incertae sedis</taxon>
        <taxon>Motilimonas</taxon>
    </lineage>
</organism>
<keyword evidence="1" id="KW-0812">Transmembrane</keyword>
<dbReference type="EMBL" id="QZCH01000062">
    <property type="protein sequence ID" value="RJG36916.1"/>
    <property type="molecule type" value="Genomic_DNA"/>
</dbReference>
<proteinExistence type="predicted"/>
<feature type="transmembrane region" description="Helical" evidence="1">
    <location>
        <begin position="71"/>
        <end position="90"/>
    </location>
</feature>
<feature type="transmembrane region" description="Helical" evidence="1">
    <location>
        <begin position="31"/>
        <end position="51"/>
    </location>
</feature>
<evidence type="ECO:0000313" key="3">
    <source>
        <dbReference type="Proteomes" id="UP000283255"/>
    </source>
</evidence>
<comment type="caution">
    <text evidence="2">The sequence shown here is derived from an EMBL/GenBank/DDBJ whole genome shotgun (WGS) entry which is preliminary data.</text>
</comment>
<dbReference type="Proteomes" id="UP000283255">
    <property type="component" value="Unassembled WGS sequence"/>
</dbReference>
<keyword evidence="1" id="KW-0472">Membrane</keyword>
<name>A0A418Y9B4_9GAMM</name>
<evidence type="ECO:0000313" key="2">
    <source>
        <dbReference type="EMBL" id="RJG36916.1"/>
    </source>
</evidence>
<dbReference type="RefSeq" id="WP_119912562.1">
    <property type="nucleotide sequence ID" value="NZ_QZCH01000062.1"/>
</dbReference>
<sequence>MEKIEFYILIVNLISGLAGAGIAHWKGRNKILWFIICAITILIGLFIILVLPKSKKSDEISDSEPKSRKGYISKFVYAAVIVAVVSVYTLNLEGKKSDIVSLAKAELISLCNSDKSCIEKIHVKFEQCIEENLSFTKTSKLGRDVKLDKASLQTCIDT</sequence>
<accession>A0A418Y9B4</accession>
<reference evidence="2 3" key="1">
    <citation type="submission" date="2018-09" db="EMBL/GenBank/DDBJ databases">
        <authorList>
            <person name="Wang F."/>
        </authorList>
    </citation>
    <scope>NUCLEOTIDE SEQUENCE [LARGE SCALE GENOMIC DNA]</scope>
    <source>
        <strain evidence="2 3">PLHSC7-2</strain>
    </source>
</reference>
<evidence type="ECO:0000256" key="1">
    <source>
        <dbReference type="SAM" id="Phobius"/>
    </source>
</evidence>
<keyword evidence="3" id="KW-1185">Reference proteome</keyword>
<feature type="transmembrane region" description="Helical" evidence="1">
    <location>
        <begin position="7"/>
        <end position="25"/>
    </location>
</feature>